<sequence>MLEQSWLSVGEETEQGRLFICLHTAYQTTEAELRALLDASPWSRWKPRPEGIQQSLARLQFLLEHHEPPGVLDRFWIASRLDAELKIRIDKDKMTAYAQIRCDWGGEPITQARLHGAMQAAGVTTGLSPQLEQQALLAARQAPPGHELLLPIAEGRPPRHGSDGFLEPLVETLAERVLRPRELDNGRVDLRDLGTLATVQADTPLLRRHPATAGEPGVDVHGHVIPAKPGKEVTMTAGEGTVLADDTTLLLAQRAGMPRHQPGGMAVDDLLTLKNVDAKHGHVEFNGSLVISGDVQPGMRVQAGGDIVIGGFVEAASVRAGGNLTIKHGAIGHHNRQGEPFNCCLTAGGNLTLAFAQYASLEAELDVHIHNQISHCYCRAGYHLLVGDPALHKGTLLGGLNIAGESIQAAIIGAQAANQTTLQVLGGVFALRSQEQELLCEKEAAHLWFDKVHEVLLKLLQLPRERRDPALLQRLKLQREQHMSTLTRLESEVERCREEQQMALSRMKVVAAQHLYAGVEVELGPLSCRVDSEHGPVQIRVQEGKAVVLPWSAPRTAR</sequence>
<dbReference type="Pfam" id="PF20250">
    <property type="entry name" value="FapA_N"/>
    <property type="match status" value="1"/>
</dbReference>
<evidence type="ECO:0000313" key="4">
    <source>
        <dbReference type="Proteomes" id="UP000594034"/>
    </source>
</evidence>
<proteinExistence type="predicted"/>
<reference evidence="3 4" key="1">
    <citation type="submission" date="2019-05" db="EMBL/GenBank/DDBJ databases">
        <title>OXA-830, a novel chromosomally encoded expanded-spectrum class D beta-lactamase in Aeromonas simiae.</title>
        <authorList>
            <person name="Zhou W."/>
            <person name="Chen Q."/>
        </authorList>
    </citation>
    <scope>NUCLEOTIDE SEQUENCE [LARGE SCALE GENOMIC DNA]</scope>
    <source>
        <strain evidence="3 4">A6</strain>
    </source>
</reference>
<feature type="coiled-coil region" evidence="1">
    <location>
        <begin position="472"/>
        <end position="506"/>
    </location>
</feature>
<protein>
    <submittedName>
        <fullName evidence="3">DUF342 domain-containing protein</fullName>
    </submittedName>
</protein>
<dbReference type="Pfam" id="PF03961">
    <property type="entry name" value="FapA"/>
    <property type="match status" value="1"/>
</dbReference>
<keyword evidence="1" id="KW-0175">Coiled coil</keyword>
<organism evidence="3 4">
    <name type="scientific">Aeromonas simiae</name>
    <dbReference type="NCBI Taxonomy" id="218936"/>
    <lineage>
        <taxon>Bacteria</taxon>
        <taxon>Pseudomonadati</taxon>
        <taxon>Pseudomonadota</taxon>
        <taxon>Gammaproteobacteria</taxon>
        <taxon>Aeromonadales</taxon>
        <taxon>Aeromonadaceae</taxon>
        <taxon>Aeromonas</taxon>
    </lineage>
</organism>
<evidence type="ECO:0000256" key="1">
    <source>
        <dbReference type="SAM" id="Coils"/>
    </source>
</evidence>
<dbReference type="KEGG" id="asim:FE240_16320"/>
<evidence type="ECO:0000259" key="2">
    <source>
        <dbReference type="Pfam" id="PF20250"/>
    </source>
</evidence>
<keyword evidence="4" id="KW-1185">Reference proteome</keyword>
<name>A0A5J6X1H2_9GAMM</name>
<dbReference type="RefSeq" id="WP_193002424.1">
    <property type="nucleotide sequence ID" value="NZ_CP040449.1"/>
</dbReference>
<dbReference type="InterPro" id="IPR046865">
    <property type="entry name" value="FapA_b_solenoid"/>
</dbReference>
<accession>A0A5J6X1H2</accession>
<feature type="domain" description="Flagellar Assembly Protein A N-terminal region" evidence="2">
    <location>
        <begin position="86"/>
        <end position="261"/>
    </location>
</feature>
<dbReference type="SUPFAM" id="SSF63848">
    <property type="entry name" value="Cell-division inhibitor MinC, C-terminal domain"/>
    <property type="match status" value="1"/>
</dbReference>
<dbReference type="GO" id="GO:0000902">
    <property type="term" value="P:cell morphogenesis"/>
    <property type="evidence" value="ECO:0007669"/>
    <property type="project" value="InterPro"/>
</dbReference>
<dbReference type="PANTHER" id="PTHR38032:SF1">
    <property type="entry name" value="RNA-BINDING PROTEIN KHPB N-TERMINAL DOMAIN-CONTAINING PROTEIN"/>
    <property type="match status" value="1"/>
</dbReference>
<dbReference type="InterPro" id="IPR036145">
    <property type="entry name" value="MinC_C_sf"/>
</dbReference>
<dbReference type="EMBL" id="CP040449">
    <property type="protein sequence ID" value="QFI56098.1"/>
    <property type="molecule type" value="Genomic_DNA"/>
</dbReference>
<dbReference type="AlphaFoldDB" id="A0A5J6X1H2"/>
<dbReference type="InterPro" id="IPR005646">
    <property type="entry name" value="FapA"/>
</dbReference>
<dbReference type="PANTHER" id="PTHR38032">
    <property type="entry name" value="POLYMERASE-RELATED"/>
    <property type="match status" value="1"/>
</dbReference>
<dbReference type="InterPro" id="IPR046866">
    <property type="entry name" value="FapA_N"/>
</dbReference>
<dbReference type="Proteomes" id="UP000594034">
    <property type="component" value="Chromosome"/>
</dbReference>
<gene>
    <name evidence="3" type="ORF">FE240_16320</name>
</gene>
<evidence type="ECO:0000313" key="3">
    <source>
        <dbReference type="EMBL" id="QFI56098.1"/>
    </source>
</evidence>